<dbReference type="InterPro" id="IPR050103">
    <property type="entry name" value="Class-III_PLP-dep_AT"/>
</dbReference>
<comment type="similarity">
    <text evidence="2 4">Belongs to the class-III pyridoxal-phosphate-dependent aminotransferase family.</text>
</comment>
<dbReference type="InterPro" id="IPR005814">
    <property type="entry name" value="Aminotrans_3"/>
</dbReference>
<dbReference type="InterPro" id="IPR015424">
    <property type="entry name" value="PyrdxlP-dep_Trfase"/>
</dbReference>
<dbReference type="PIRSF" id="PIRSF000521">
    <property type="entry name" value="Transaminase_4ab_Lys_Orn"/>
    <property type="match status" value="1"/>
</dbReference>
<dbReference type="EMBL" id="MU070408">
    <property type="protein sequence ID" value="KAF5827869.1"/>
    <property type="molecule type" value="Genomic_DNA"/>
</dbReference>
<keyword evidence="3 4" id="KW-0663">Pyridoxal phosphate</keyword>
<dbReference type="InterPro" id="IPR015421">
    <property type="entry name" value="PyrdxlP-dep_Trfase_major"/>
</dbReference>
<organism evidence="5 6">
    <name type="scientific">Dunaliella salina</name>
    <name type="common">Green alga</name>
    <name type="synonym">Protococcus salinus</name>
    <dbReference type="NCBI Taxonomy" id="3046"/>
    <lineage>
        <taxon>Eukaryota</taxon>
        <taxon>Viridiplantae</taxon>
        <taxon>Chlorophyta</taxon>
        <taxon>core chlorophytes</taxon>
        <taxon>Chlorophyceae</taxon>
        <taxon>CS clade</taxon>
        <taxon>Chlamydomonadales</taxon>
        <taxon>Dunaliellaceae</taxon>
        <taxon>Dunaliella</taxon>
    </lineage>
</organism>
<dbReference type="InterPro" id="IPR015422">
    <property type="entry name" value="PyrdxlP-dep_Trfase_small"/>
</dbReference>
<sequence length="416" mass="43888">MPPGRQLTSLLQAGDVHAALASFYNHTPPAVSHLNDIVAVSGKGTHVFTAGGDSYLDMTSGIGVVSTGHCHVRVVHAVQAQAAKLVHAQQNIFGAHEAGISLIDRLLQIMPSASRPENVINKFFFTNSGSEAIDNAIKVARGHTGKPNIIAFEGGFHGRTYGAMACTSSKTIYRQGFGPVMPGVFIAPYPACLHCKASSDQEYPLPPDTQHTMVKPRSCCNGPLEAVEWMLKMQTAPQETAGIIVEPILGEGGIITPPPGFLLGLRKLCDKHGMLLILDEGGTYGGNAVCLAAATATIDTIIEENCLENAKQRGNQLMQGLVDIASRQKCIKNVRGRGLMVGVELGHPSIGLDGSPPPGLAAAVVRSAAKQNVLLMTAGPRETVRFLPPLTVSPDEVDEALSAFDAALKHAISGRH</sequence>
<evidence type="ECO:0000313" key="5">
    <source>
        <dbReference type="EMBL" id="KAF5827869.1"/>
    </source>
</evidence>
<evidence type="ECO:0000256" key="4">
    <source>
        <dbReference type="RuleBase" id="RU003560"/>
    </source>
</evidence>
<accession>A0ABQ7FZU2</accession>
<dbReference type="CDD" id="cd00610">
    <property type="entry name" value="OAT_like"/>
    <property type="match status" value="1"/>
</dbReference>
<dbReference type="PANTHER" id="PTHR11986">
    <property type="entry name" value="AMINOTRANSFERASE CLASS III"/>
    <property type="match status" value="1"/>
</dbReference>
<dbReference type="PANTHER" id="PTHR11986:SF58">
    <property type="entry name" value="LEUCINE_METHIONINE RACEMASE"/>
    <property type="match status" value="1"/>
</dbReference>
<protein>
    <submittedName>
        <fullName evidence="5">4-aminobutyrate aminotransferase</fullName>
    </submittedName>
</protein>
<evidence type="ECO:0000256" key="1">
    <source>
        <dbReference type="ARBA" id="ARBA00001933"/>
    </source>
</evidence>
<dbReference type="Pfam" id="PF00202">
    <property type="entry name" value="Aminotran_3"/>
    <property type="match status" value="2"/>
</dbReference>
<comment type="cofactor">
    <cofactor evidence="1">
        <name>pyridoxal 5'-phosphate</name>
        <dbReference type="ChEBI" id="CHEBI:597326"/>
    </cofactor>
</comment>
<name>A0ABQ7FZU2_DUNSA</name>
<keyword evidence="5" id="KW-0808">Transferase</keyword>
<keyword evidence="6" id="KW-1185">Reference proteome</keyword>
<dbReference type="Proteomes" id="UP000815325">
    <property type="component" value="Unassembled WGS sequence"/>
</dbReference>
<comment type="caution">
    <text evidence="5">The sequence shown here is derived from an EMBL/GenBank/DDBJ whole genome shotgun (WGS) entry which is preliminary data.</text>
</comment>
<dbReference type="GO" id="GO:0008483">
    <property type="term" value="F:transaminase activity"/>
    <property type="evidence" value="ECO:0007669"/>
    <property type="project" value="UniProtKB-KW"/>
</dbReference>
<gene>
    <name evidence="5" type="ORF">DUNSADRAFT_18599</name>
</gene>
<proteinExistence type="inferred from homology"/>
<keyword evidence="5" id="KW-0032">Aminotransferase</keyword>
<evidence type="ECO:0000256" key="2">
    <source>
        <dbReference type="ARBA" id="ARBA00008954"/>
    </source>
</evidence>
<evidence type="ECO:0000313" key="6">
    <source>
        <dbReference type="Proteomes" id="UP000815325"/>
    </source>
</evidence>
<dbReference type="Gene3D" id="3.90.1150.10">
    <property type="entry name" value="Aspartate Aminotransferase, domain 1"/>
    <property type="match status" value="1"/>
</dbReference>
<evidence type="ECO:0000256" key="3">
    <source>
        <dbReference type="ARBA" id="ARBA00022898"/>
    </source>
</evidence>
<dbReference type="SUPFAM" id="SSF53383">
    <property type="entry name" value="PLP-dependent transferases"/>
    <property type="match status" value="1"/>
</dbReference>
<dbReference type="Gene3D" id="3.40.640.10">
    <property type="entry name" value="Type I PLP-dependent aspartate aminotransferase-like (Major domain)"/>
    <property type="match status" value="1"/>
</dbReference>
<reference evidence="5" key="1">
    <citation type="submission" date="2017-08" db="EMBL/GenBank/DDBJ databases">
        <authorList>
            <person name="Polle J.E."/>
            <person name="Barry K."/>
            <person name="Cushman J."/>
            <person name="Schmutz J."/>
            <person name="Tran D."/>
            <person name="Hathwaick L.T."/>
            <person name="Yim W.C."/>
            <person name="Jenkins J."/>
            <person name="Mckie-Krisberg Z.M."/>
            <person name="Prochnik S."/>
            <person name="Lindquist E."/>
            <person name="Dockter R.B."/>
            <person name="Adam C."/>
            <person name="Molina H."/>
            <person name="Bunkerborg J."/>
            <person name="Jin E."/>
            <person name="Buchheim M."/>
            <person name="Magnuson J."/>
        </authorList>
    </citation>
    <scope>NUCLEOTIDE SEQUENCE</scope>
    <source>
        <strain evidence="5">CCAP 19/18</strain>
    </source>
</reference>